<dbReference type="OrthoDB" id="2562023at2"/>
<sequence length="353" mass="40769">MIYFSDLMPLTAVELDYRALMQAYPFIHENKGALRTLPELIAATAPYPRYETAYLKHFARFEHEEKLTENLFRRKQAVEVMMHPRFVPGFLHTHDFFELIYVLSGTVEHYTGQECQQLSPGDICIVAPHVTHGIGTCQKDTLAINVVLRASTFAETFFNILQEDAMLTAFFTRALFNSGNGSGMLHFRTENNAEIRQIMLTMLYEFRQNKLYADKMLNSLMTSCFILLLRSHADSAKTAITADRRTNLVPILHYLQNNSESLTLHRLAQHFSYSDRQMTRLLLQSTGKNFTQLIQHLRLTKARNLLSHSNLPIQEIINRCGYTNPTYFYRLFNQQFQMTPAEFRSQAQDASSG</sequence>
<organism evidence="5 6">
    <name type="scientific">Selenomonas ruminantium</name>
    <dbReference type="NCBI Taxonomy" id="971"/>
    <lineage>
        <taxon>Bacteria</taxon>
        <taxon>Bacillati</taxon>
        <taxon>Bacillota</taxon>
        <taxon>Negativicutes</taxon>
        <taxon>Selenomonadales</taxon>
        <taxon>Selenomonadaceae</taxon>
        <taxon>Selenomonas</taxon>
    </lineage>
</organism>
<dbReference type="InterPro" id="IPR018062">
    <property type="entry name" value="HTH_AraC-typ_CS"/>
</dbReference>
<dbReference type="InterPro" id="IPR014710">
    <property type="entry name" value="RmlC-like_jellyroll"/>
</dbReference>
<keyword evidence="3" id="KW-0804">Transcription</keyword>
<accession>A0A1H0U7M8</accession>
<dbReference type="InterPro" id="IPR003313">
    <property type="entry name" value="AraC-bd"/>
</dbReference>
<gene>
    <name evidence="5" type="ORF">SAMN05216366_12921</name>
</gene>
<dbReference type="PROSITE" id="PS01124">
    <property type="entry name" value="HTH_ARAC_FAMILY_2"/>
    <property type="match status" value="1"/>
</dbReference>
<evidence type="ECO:0000256" key="3">
    <source>
        <dbReference type="ARBA" id="ARBA00023163"/>
    </source>
</evidence>
<dbReference type="PROSITE" id="PS00041">
    <property type="entry name" value="HTH_ARAC_FAMILY_1"/>
    <property type="match status" value="1"/>
</dbReference>
<evidence type="ECO:0000259" key="4">
    <source>
        <dbReference type="PROSITE" id="PS01124"/>
    </source>
</evidence>
<evidence type="ECO:0000256" key="2">
    <source>
        <dbReference type="ARBA" id="ARBA00023125"/>
    </source>
</evidence>
<name>A0A1H0U7M8_SELRU</name>
<reference evidence="5 6" key="1">
    <citation type="submission" date="2016-10" db="EMBL/GenBank/DDBJ databases">
        <authorList>
            <person name="de Groot N.N."/>
        </authorList>
    </citation>
    <scope>NUCLEOTIDE SEQUENCE [LARGE SCALE GENOMIC DNA]</scope>
    <source>
        <strain evidence="5 6">S137</strain>
    </source>
</reference>
<dbReference type="Gene3D" id="2.60.120.10">
    <property type="entry name" value="Jelly Rolls"/>
    <property type="match status" value="1"/>
</dbReference>
<dbReference type="InterPro" id="IPR011051">
    <property type="entry name" value="RmlC_Cupin_sf"/>
</dbReference>
<dbReference type="RefSeq" id="WP_074573080.1">
    <property type="nucleotide sequence ID" value="NZ_FNJQ01000029.1"/>
</dbReference>
<dbReference type="Proteomes" id="UP000182412">
    <property type="component" value="Unassembled WGS sequence"/>
</dbReference>
<dbReference type="EMBL" id="FNJQ01000029">
    <property type="protein sequence ID" value="SDP61826.1"/>
    <property type="molecule type" value="Genomic_DNA"/>
</dbReference>
<dbReference type="SUPFAM" id="SSF46689">
    <property type="entry name" value="Homeodomain-like"/>
    <property type="match status" value="1"/>
</dbReference>
<dbReference type="Pfam" id="PF12833">
    <property type="entry name" value="HTH_18"/>
    <property type="match status" value="1"/>
</dbReference>
<evidence type="ECO:0000313" key="5">
    <source>
        <dbReference type="EMBL" id="SDP61826.1"/>
    </source>
</evidence>
<dbReference type="SMART" id="SM00342">
    <property type="entry name" value="HTH_ARAC"/>
    <property type="match status" value="1"/>
</dbReference>
<dbReference type="InterPro" id="IPR009057">
    <property type="entry name" value="Homeodomain-like_sf"/>
</dbReference>
<dbReference type="GO" id="GO:0003700">
    <property type="term" value="F:DNA-binding transcription factor activity"/>
    <property type="evidence" value="ECO:0007669"/>
    <property type="project" value="InterPro"/>
</dbReference>
<dbReference type="AlphaFoldDB" id="A0A1H0U7M8"/>
<dbReference type="PANTHER" id="PTHR43280:SF28">
    <property type="entry name" value="HTH-TYPE TRANSCRIPTIONAL ACTIVATOR RHAS"/>
    <property type="match status" value="1"/>
</dbReference>
<dbReference type="Gene3D" id="1.10.10.60">
    <property type="entry name" value="Homeodomain-like"/>
    <property type="match status" value="2"/>
</dbReference>
<keyword evidence="1" id="KW-0805">Transcription regulation</keyword>
<keyword evidence="2" id="KW-0238">DNA-binding</keyword>
<proteinExistence type="predicted"/>
<dbReference type="InterPro" id="IPR018060">
    <property type="entry name" value="HTH_AraC"/>
</dbReference>
<evidence type="ECO:0000256" key="1">
    <source>
        <dbReference type="ARBA" id="ARBA00023015"/>
    </source>
</evidence>
<feature type="domain" description="HTH araC/xylS-type" evidence="4">
    <location>
        <begin position="249"/>
        <end position="346"/>
    </location>
</feature>
<protein>
    <submittedName>
        <fullName evidence="5">AraC-like ligand binding domain-containing protein</fullName>
    </submittedName>
</protein>
<dbReference type="GO" id="GO:0043565">
    <property type="term" value="F:sequence-specific DNA binding"/>
    <property type="evidence" value="ECO:0007669"/>
    <property type="project" value="InterPro"/>
</dbReference>
<dbReference type="Pfam" id="PF02311">
    <property type="entry name" value="AraC_binding"/>
    <property type="match status" value="1"/>
</dbReference>
<dbReference type="SUPFAM" id="SSF51182">
    <property type="entry name" value="RmlC-like cupins"/>
    <property type="match status" value="1"/>
</dbReference>
<dbReference type="PANTHER" id="PTHR43280">
    <property type="entry name" value="ARAC-FAMILY TRANSCRIPTIONAL REGULATOR"/>
    <property type="match status" value="1"/>
</dbReference>
<evidence type="ECO:0000313" key="6">
    <source>
        <dbReference type="Proteomes" id="UP000182412"/>
    </source>
</evidence>